<dbReference type="EMBL" id="RJLM01000020">
    <property type="protein sequence ID" value="RWX53001.1"/>
    <property type="molecule type" value="Genomic_DNA"/>
</dbReference>
<dbReference type="InterPro" id="IPR037115">
    <property type="entry name" value="Sirohaem_synt_dimer_dom_sf"/>
</dbReference>
<dbReference type="GO" id="GO:0004851">
    <property type="term" value="F:uroporphyrin-III C-methyltransferase activity"/>
    <property type="evidence" value="ECO:0007669"/>
    <property type="project" value="UniProtKB-UniRule"/>
</dbReference>
<dbReference type="Pfam" id="PF10414">
    <property type="entry name" value="CysG_dimeriser"/>
    <property type="match status" value="1"/>
</dbReference>
<dbReference type="GO" id="GO:0043115">
    <property type="term" value="F:precorrin-2 dehydrogenase activity"/>
    <property type="evidence" value="ECO:0007669"/>
    <property type="project" value="UniProtKB-UniRule"/>
</dbReference>
<evidence type="ECO:0000256" key="5">
    <source>
        <dbReference type="ARBA" id="ARBA00022679"/>
    </source>
</evidence>
<evidence type="ECO:0000256" key="10">
    <source>
        <dbReference type="ARBA" id="ARBA00023244"/>
    </source>
</evidence>
<evidence type="ECO:0000256" key="7">
    <source>
        <dbReference type="ARBA" id="ARBA00023002"/>
    </source>
</evidence>
<dbReference type="PANTHER" id="PTHR45790:SF1">
    <property type="entry name" value="SIROHEME SYNTHASE"/>
    <property type="match status" value="1"/>
</dbReference>
<comment type="caution">
    <text evidence="21">The sequence shown here is derived from an EMBL/GenBank/DDBJ whole genome shotgun (WGS) entry which is preliminary data.</text>
</comment>
<feature type="region of interest" description="Precorrin-2 dehydrogenase / sirohydrochlorin ferrochelatase" evidence="15">
    <location>
        <begin position="1"/>
        <end position="203"/>
    </location>
</feature>
<comment type="pathway">
    <text evidence="15">Cofactor biosynthesis; adenosylcobalamin biosynthesis; sirohydrochlorin from precorrin-2: step 1/1.</text>
</comment>
<dbReference type="UniPathway" id="UPA00262">
    <property type="reaction ID" value="UER00211"/>
</dbReference>
<dbReference type="PROSITE" id="PS00840">
    <property type="entry name" value="SUMT_2"/>
    <property type="match status" value="1"/>
</dbReference>
<feature type="domain" description="Tetrapyrrole methylase" evidence="18">
    <location>
        <begin position="224"/>
        <end position="433"/>
    </location>
</feature>
<dbReference type="GO" id="GO:0019354">
    <property type="term" value="P:siroheme biosynthetic process"/>
    <property type="evidence" value="ECO:0007669"/>
    <property type="project" value="UniProtKB-UniRule"/>
</dbReference>
<evidence type="ECO:0000256" key="8">
    <source>
        <dbReference type="ARBA" id="ARBA00023027"/>
    </source>
</evidence>
<dbReference type="NCBIfam" id="NF007922">
    <property type="entry name" value="PRK10637.1"/>
    <property type="match status" value="1"/>
</dbReference>
<dbReference type="SUPFAM" id="SSF75615">
    <property type="entry name" value="Siroheme synthase middle domains-like"/>
    <property type="match status" value="1"/>
</dbReference>
<comment type="pathway">
    <text evidence="12 15">Porphyrin-containing compound metabolism; siroheme biosynthesis; precorrin-2 from uroporphyrinogen III: step 1/1.</text>
</comment>
<dbReference type="Pfam" id="PF14824">
    <property type="entry name" value="Sirohm_synth_M"/>
    <property type="match status" value="1"/>
</dbReference>
<evidence type="ECO:0000259" key="20">
    <source>
        <dbReference type="Pfam" id="PF14824"/>
    </source>
</evidence>
<dbReference type="Pfam" id="PF00590">
    <property type="entry name" value="TP_methylase"/>
    <property type="match status" value="1"/>
</dbReference>
<keyword evidence="4 15" id="KW-0489">Methyltransferase</keyword>
<keyword evidence="7 15" id="KW-0560">Oxidoreductase</keyword>
<dbReference type="NCBIfam" id="NF004790">
    <property type="entry name" value="PRK06136.1"/>
    <property type="match status" value="1"/>
</dbReference>
<dbReference type="Gene3D" id="3.30.160.110">
    <property type="entry name" value="Siroheme synthase, domain 2"/>
    <property type="match status" value="1"/>
</dbReference>
<dbReference type="InterPro" id="IPR014776">
    <property type="entry name" value="4pyrrole_Mease_sub2"/>
</dbReference>
<keyword evidence="6 15" id="KW-0949">S-adenosyl-L-methionine</keyword>
<evidence type="ECO:0000313" key="22">
    <source>
        <dbReference type="Proteomes" id="UP000287563"/>
    </source>
</evidence>
<dbReference type="InterPro" id="IPR006367">
    <property type="entry name" value="Sirohaem_synthase_N"/>
</dbReference>
<comment type="catalytic activity">
    <reaction evidence="15">
        <text>siroheme + 2 H(+) = sirohydrochlorin + Fe(2+)</text>
        <dbReference type="Rhea" id="RHEA:24360"/>
        <dbReference type="ChEBI" id="CHEBI:15378"/>
        <dbReference type="ChEBI" id="CHEBI:29033"/>
        <dbReference type="ChEBI" id="CHEBI:58351"/>
        <dbReference type="ChEBI" id="CHEBI:60052"/>
        <dbReference type="EC" id="4.99.1.4"/>
    </reaction>
</comment>
<keyword evidence="8 15" id="KW-0520">NAD</keyword>
<evidence type="ECO:0000256" key="3">
    <source>
        <dbReference type="ARBA" id="ARBA00022573"/>
    </source>
</evidence>
<dbReference type="PROSITE" id="PS00839">
    <property type="entry name" value="SUMT_1"/>
    <property type="match status" value="1"/>
</dbReference>
<dbReference type="NCBIfam" id="TIGR01470">
    <property type="entry name" value="cysG_Nterm"/>
    <property type="match status" value="1"/>
</dbReference>
<dbReference type="InterPro" id="IPR000878">
    <property type="entry name" value="4pyrrol_Mease"/>
</dbReference>
<evidence type="ECO:0000256" key="17">
    <source>
        <dbReference type="RuleBase" id="RU003960"/>
    </source>
</evidence>
<dbReference type="FunFam" id="3.30.160.110:FF:000001">
    <property type="entry name" value="Siroheme synthase"/>
    <property type="match status" value="1"/>
</dbReference>
<keyword evidence="5 15" id="KW-0808">Transferase</keyword>
<dbReference type="InterPro" id="IPR006366">
    <property type="entry name" value="CobA/CysG_C"/>
</dbReference>
<dbReference type="FunFam" id="3.40.1010.10:FF:000001">
    <property type="entry name" value="Siroheme synthase"/>
    <property type="match status" value="1"/>
</dbReference>
<dbReference type="EC" id="4.99.1.4" evidence="15"/>
<dbReference type="SUPFAM" id="SSF53790">
    <property type="entry name" value="Tetrapyrrole methylase"/>
    <property type="match status" value="1"/>
</dbReference>
<dbReference type="InterPro" id="IPR012409">
    <property type="entry name" value="Sirohaem_synth"/>
</dbReference>
<comment type="catalytic activity">
    <reaction evidence="15">
        <text>uroporphyrinogen III + 2 S-adenosyl-L-methionine = precorrin-2 + 2 S-adenosyl-L-homocysteine + H(+)</text>
        <dbReference type="Rhea" id="RHEA:32459"/>
        <dbReference type="ChEBI" id="CHEBI:15378"/>
        <dbReference type="ChEBI" id="CHEBI:57308"/>
        <dbReference type="ChEBI" id="CHEBI:57856"/>
        <dbReference type="ChEBI" id="CHEBI:58827"/>
        <dbReference type="ChEBI" id="CHEBI:59789"/>
        <dbReference type="EC" id="2.1.1.107"/>
    </reaction>
</comment>
<dbReference type="GO" id="GO:0051266">
    <property type="term" value="F:sirohydrochlorin ferrochelatase activity"/>
    <property type="evidence" value="ECO:0007669"/>
    <property type="project" value="UniProtKB-EC"/>
</dbReference>
<feature type="binding site" evidence="15">
    <location>
        <begin position="43"/>
        <end position="44"/>
    </location>
    <ligand>
        <name>NAD(+)</name>
        <dbReference type="ChEBI" id="CHEBI:57540"/>
    </ligand>
</feature>
<feature type="binding site" evidence="15">
    <location>
        <position position="389"/>
    </location>
    <ligand>
        <name>S-adenosyl-L-methionine</name>
        <dbReference type="ChEBI" id="CHEBI:59789"/>
    </ligand>
</feature>
<evidence type="ECO:0000256" key="1">
    <source>
        <dbReference type="ARBA" id="ARBA00005010"/>
    </source>
</evidence>
<feature type="binding site" evidence="15">
    <location>
        <position position="312"/>
    </location>
    <ligand>
        <name>S-adenosyl-L-methionine</name>
        <dbReference type="ChEBI" id="CHEBI:59789"/>
    </ligand>
</feature>
<proteinExistence type="inferred from homology"/>
<dbReference type="Proteomes" id="UP000287563">
    <property type="component" value="Unassembled WGS sequence"/>
</dbReference>
<dbReference type="PANTHER" id="PTHR45790">
    <property type="entry name" value="SIROHEME SYNTHASE-RELATED"/>
    <property type="match status" value="1"/>
</dbReference>
<keyword evidence="3 15" id="KW-0169">Cobalamin biosynthesis</keyword>
<keyword evidence="22" id="KW-1185">Reference proteome</keyword>
<evidence type="ECO:0000259" key="19">
    <source>
        <dbReference type="Pfam" id="PF10414"/>
    </source>
</evidence>
<feature type="domain" description="Siroheme synthase central" evidence="20">
    <location>
        <begin position="124"/>
        <end position="145"/>
    </location>
</feature>
<dbReference type="InterPro" id="IPR003043">
    <property type="entry name" value="Uropor_MeTrfase_CS"/>
</dbReference>
<dbReference type="InterPro" id="IPR035996">
    <property type="entry name" value="4pyrrol_Methylase_sf"/>
</dbReference>
<dbReference type="PIRSF" id="PIRSF036426">
    <property type="entry name" value="Sirohaem_synth"/>
    <property type="match status" value="1"/>
</dbReference>
<feature type="active site" description="Proton donor" evidence="15 16">
    <location>
        <position position="276"/>
    </location>
</feature>
<keyword evidence="10 15" id="KW-0627">Porphyrin biosynthesis</keyword>
<feature type="binding site" evidence="15">
    <location>
        <position position="418"/>
    </location>
    <ligand>
        <name>S-adenosyl-L-methionine</name>
        <dbReference type="ChEBI" id="CHEBI:59789"/>
    </ligand>
</feature>
<keyword evidence="11 15" id="KW-0511">Multifunctional enzyme</keyword>
<evidence type="ECO:0000313" key="21">
    <source>
        <dbReference type="EMBL" id="RWX53001.1"/>
    </source>
</evidence>
<name>A0A3S3RXW0_9GAMM</name>
<feature type="active site" description="Proton acceptor" evidence="15 16">
    <location>
        <position position="254"/>
    </location>
</feature>
<dbReference type="EC" id="2.1.1.107" evidence="15"/>
<dbReference type="EC" id="1.3.1.76" evidence="15"/>
<evidence type="ECO:0000256" key="4">
    <source>
        <dbReference type="ARBA" id="ARBA00022603"/>
    </source>
</evidence>
<dbReference type="Gene3D" id="1.10.8.210">
    <property type="entry name" value="Sirohaem synthase, dimerisation domain"/>
    <property type="match status" value="1"/>
</dbReference>
<feature type="binding site" evidence="15">
    <location>
        <begin position="337"/>
        <end position="338"/>
    </location>
    <ligand>
        <name>S-adenosyl-L-methionine</name>
        <dbReference type="ChEBI" id="CHEBI:59789"/>
    </ligand>
</feature>
<dbReference type="Gene3D" id="3.30.950.10">
    <property type="entry name" value="Methyltransferase, Cobalt-precorrin-4 Transmethylase, Domain 2"/>
    <property type="match status" value="1"/>
</dbReference>
<comment type="function">
    <text evidence="15">Multifunctional enzyme that catalyzes the SAM-dependent methylations of uroporphyrinogen III at position C-2 and C-7 to form precorrin-2 via precorrin-1. Then it catalyzes the NAD-dependent ring dehydrogenation of precorrin-2 to yield sirohydrochlorin. Finally, it catalyzes the ferrochelation of sirohydrochlorin to yield siroheme.</text>
</comment>
<protein>
    <recommendedName>
        <fullName evidence="15">Siroheme synthase</fullName>
    </recommendedName>
    <domain>
        <recommendedName>
            <fullName evidence="15">Uroporphyrinogen-III C-methyltransferase</fullName>
            <shortName evidence="15">Urogen III methylase</shortName>
            <ecNumber evidence="15">2.1.1.107</ecNumber>
        </recommendedName>
        <alternativeName>
            <fullName evidence="15">SUMT</fullName>
        </alternativeName>
        <alternativeName>
            <fullName evidence="15">Uroporphyrinogen III methylase</fullName>
            <shortName evidence="15">UROM</shortName>
        </alternativeName>
    </domain>
    <domain>
        <recommendedName>
            <fullName evidence="15">Precorrin-2 dehydrogenase</fullName>
            <ecNumber evidence="15">1.3.1.76</ecNumber>
        </recommendedName>
    </domain>
    <domain>
        <recommendedName>
            <fullName evidence="15">Sirohydrochlorin ferrochelatase</fullName>
            <ecNumber evidence="15">4.99.1.4</ecNumber>
        </recommendedName>
    </domain>
</protein>
<evidence type="ECO:0000256" key="14">
    <source>
        <dbReference type="ARBA" id="ARBA00060548"/>
    </source>
</evidence>
<evidence type="ECO:0000259" key="18">
    <source>
        <dbReference type="Pfam" id="PF00590"/>
    </source>
</evidence>
<dbReference type="OrthoDB" id="9815856at2"/>
<comment type="catalytic activity">
    <reaction evidence="13 15">
        <text>precorrin-2 + NAD(+) = sirohydrochlorin + NADH + 2 H(+)</text>
        <dbReference type="Rhea" id="RHEA:15613"/>
        <dbReference type="ChEBI" id="CHEBI:15378"/>
        <dbReference type="ChEBI" id="CHEBI:57540"/>
        <dbReference type="ChEBI" id="CHEBI:57945"/>
        <dbReference type="ChEBI" id="CHEBI:58351"/>
        <dbReference type="ChEBI" id="CHEBI:58827"/>
        <dbReference type="EC" id="1.3.1.76"/>
    </reaction>
</comment>
<dbReference type="RefSeq" id="WP_128786386.1">
    <property type="nucleotide sequence ID" value="NZ_JAKJSG010000038.1"/>
</dbReference>
<dbReference type="CDD" id="cd11642">
    <property type="entry name" value="SUMT"/>
    <property type="match status" value="1"/>
</dbReference>
<dbReference type="InterPro" id="IPR050161">
    <property type="entry name" value="Siro_Cobalamin_biosynth"/>
</dbReference>
<comment type="pathway">
    <text evidence="15">Porphyrin-containing compound metabolism; siroheme biosynthesis; siroheme from sirohydrochlorin: step 1/1.</text>
</comment>
<gene>
    <name evidence="21" type="primary">cobA</name>
    <name evidence="15" type="synonym">cysG</name>
    <name evidence="21" type="ORF">EDI28_24030</name>
</gene>
<evidence type="ECO:0000256" key="6">
    <source>
        <dbReference type="ARBA" id="ARBA00022691"/>
    </source>
</evidence>
<dbReference type="InterPro" id="IPR036291">
    <property type="entry name" value="NAD(P)-bd_dom_sf"/>
</dbReference>
<comment type="similarity">
    <text evidence="2 17">Belongs to the precorrin methyltransferase family.</text>
</comment>
<feature type="modified residue" description="Phosphoserine" evidence="15">
    <location>
        <position position="128"/>
    </location>
</feature>
<keyword evidence="15" id="KW-0597">Phosphoprotein</keyword>
<dbReference type="HAMAP" id="MF_01646">
    <property type="entry name" value="Siroheme_synth"/>
    <property type="match status" value="1"/>
</dbReference>
<evidence type="ECO:0000256" key="16">
    <source>
        <dbReference type="PIRSR" id="PIRSR036426-1"/>
    </source>
</evidence>
<evidence type="ECO:0000256" key="12">
    <source>
        <dbReference type="ARBA" id="ARBA00025705"/>
    </source>
</evidence>
<feature type="binding site" evidence="15">
    <location>
        <position position="231"/>
    </location>
    <ligand>
        <name>S-adenosyl-L-methionine</name>
        <dbReference type="ChEBI" id="CHEBI:59789"/>
    </ligand>
</feature>
<organism evidence="21 22">
    <name type="scientific">Photobacterium chitinilyticum</name>
    <dbReference type="NCBI Taxonomy" id="2485123"/>
    <lineage>
        <taxon>Bacteria</taxon>
        <taxon>Pseudomonadati</taxon>
        <taxon>Pseudomonadota</taxon>
        <taxon>Gammaproteobacteria</taxon>
        <taxon>Vibrionales</taxon>
        <taxon>Vibrionaceae</taxon>
        <taxon>Photobacterium</taxon>
    </lineage>
</organism>
<dbReference type="UniPathway" id="UPA00148">
    <property type="reaction ID" value="UER00211"/>
</dbReference>
<dbReference type="Pfam" id="PF13241">
    <property type="entry name" value="NAD_binding_7"/>
    <property type="match status" value="1"/>
</dbReference>
<dbReference type="SUPFAM" id="SSF51735">
    <property type="entry name" value="NAD(P)-binding Rossmann-fold domains"/>
    <property type="match status" value="1"/>
</dbReference>
<dbReference type="InterPro" id="IPR019478">
    <property type="entry name" value="Sirohaem_synthase_dimer_dom"/>
</dbReference>
<feature type="binding site" evidence="15">
    <location>
        <begin position="22"/>
        <end position="23"/>
    </location>
    <ligand>
        <name>NAD(+)</name>
        <dbReference type="ChEBI" id="CHEBI:57540"/>
    </ligand>
</feature>
<evidence type="ECO:0000256" key="2">
    <source>
        <dbReference type="ARBA" id="ARBA00005879"/>
    </source>
</evidence>
<comment type="pathway">
    <text evidence="1 15">Porphyrin-containing compound metabolism; siroheme biosynthesis; sirohydrochlorin from precorrin-2: step 1/1.</text>
</comment>
<feature type="domain" description="Sirohaem synthase dimerisation" evidence="19">
    <location>
        <begin position="150"/>
        <end position="204"/>
    </location>
</feature>
<sequence>MDYLPIFADIRRRPCLVVGGSDVAWRKTRMLLKAGADVRVIARELNDDFQQALQAGRIKYLAEEFVPSDLDGIFLAIAATDRKAVNALVYQSANQRQVMVNVVDDTQRCSFIVPSIVDRSPIIVAISSSGKAPVLARLIREKLEALLPQHLGRMANIAGRFRERLAQTVSSVTARRYFWEQAFDGQFSKLVASGQEKEAEQELVSLSLQAQQRVQQQTLPQGQVALIGAGPGDAGLLTLRALQLMQQADVVLYDYLVSDEVMELVRRDAELVCVGKKAGFHSVPQEATNQLIVRYAEQGNRVVRLKGGDPFVFGRGGEELEVLFDAGIPFQVVPGITAAAGATAYAGIPLTHRDYAQTAMFITGHLKPDGDQLDWSTLARGKQTLVIYMGLMKSSHIQEQLLGHGRAADTPVAIIERGTQKSQKVLKGQLGELTTLAQHAASPSLIVIGEVVNLSEKLHWFGKQEQQPQQPAVVKLA</sequence>
<reference evidence="21 22" key="1">
    <citation type="submission" date="2018-11" db="EMBL/GenBank/DDBJ databases">
        <title>Photobacterium sp. BEI247 sp. nov., a marine bacterium isolated from Yongle Blue Hole in the South China Sea.</title>
        <authorList>
            <person name="Wang X."/>
        </authorList>
    </citation>
    <scope>NUCLEOTIDE SEQUENCE [LARGE SCALE GENOMIC DNA]</scope>
    <source>
        <strain evidence="22">BEI247</strain>
    </source>
</reference>
<dbReference type="GO" id="GO:0032259">
    <property type="term" value="P:methylation"/>
    <property type="evidence" value="ECO:0007669"/>
    <property type="project" value="UniProtKB-KW"/>
</dbReference>
<feature type="region of interest" description="Uroporphyrinogen-III C-methyltransferase" evidence="15">
    <location>
        <begin position="222"/>
        <end position="477"/>
    </location>
</feature>
<dbReference type="InterPro" id="IPR028281">
    <property type="entry name" value="Sirohaem_synthase_central"/>
</dbReference>
<evidence type="ECO:0000256" key="13">
    <source>
        <dbReference type="ARBA" id="ARBA00047561"/>
    </source>
</evidence>
<dbReference type="FunFam" id="3.30.950.10:FF:000001">
    <property type="entry name" value="Siroheme synthase"/>
    <property type="match status" value="1"/>
</dbReference>
<dbReference type="GO" id="GO:0009236">
    <property type="term" value="P:cobalamin biosynthetic process"/>
    <property type="evidence" value="ECO:0007669"/>
    <property type="project" value="UniProtKB-UniRule"/>
</dbReference>
<accession>A0A3S3RXW0</accession>
<evidence type="ECO:0000256" key="15">
    <source>
        <dbReference type="HAMAP-Rule" id="MF_01646"/>
    </source>
</evidence>
<dbReference type="NCBIfam" id="TIGR01469">
    <property type="entry name" value="cobA_cysG_Cterm"/>
    <property type="match status" value="1"/>
</dbReference>
<keyword evidence="9 15" id="KW-0456">Lyase</keyword>
<dbReference type="InterPro" id="IPR014777">
    <property type="entry name" value="4pyrrole_Mease_sub1"/>
</dbReference>
<comment type="similarity">
    <text evidence="15">In the C-terminal section; belongs to the precorrin methyltransferase family.</text>
</comment>
<dbReference type="Gene3D" id="3.40.1010.10">
    <property type="entry name" value="Cobalt-precorrin-4 Transmethylase, Domain 1"/>
    <property type="match status" value="1"/>
</dbReference>
<evidence type="ECO:0000256" key="9">
    <source>
        <dbReference type="ARBA" id="ARBA00023239"/>
    </source>
</evidence>
<evidence type="ECO:0000256" key="11">
    <source>
        <dbReference type="ARBA" id="ARBA00023268"/>
    </source>
</evidence>
<comment type="similarity">
    <text evidence="15">In the N-terminal section; belongs to the precorrin-2 dehydrogenase / sirohydrochlorin ferrochelatase family.</text>
</comment>
<comment type="pathway">
    <text evidence="14 15">Cofactor biosynthesis; adenosylcobalamin biosynthesis; precorrin-2 from uroporphyrinogen III: step 1/1.</text>
</comment>
<feature type="binding site" evidence="15">
    <location>
        <begin position="307"/>
        <end position="309"/>
    </location>
    <ligand>
        <name>S-adenosyl-L-methionine</name>
        <dbReference type="ChEBI" id="CHEBI:59789"/>
    </ligand>
</feature>
<dbReference type="AlphaFoldDB" id="A0A3S3RXW0"/>
<dbReference type="Gene3D" id="3.40.50.720">
    <property type="entry name" value="NAD(P)-binding Rossmann-like Domain"/>
    <property type="match status" value="1"/>
</dbReference>
<dbReference type="GO" id="GO:0051287">
    <property type="term" value="F:NAD binding"/>
    <property type="evidence" value="ECO:0007669"/>
    <property type="project" value="InterPro"/>
</dbReference>